<gene>
    <name evidence="2" type="ORF">RCOM_0015640</name>
</gene>
<accession>B9SWM0</accession>
<name>B9SWM0_RICCO</name>
<keyword evidence="3" id="KW-1185">Reference proteome</keyword>
<reference evidence="3" key="1">
    <citation type="journal article" date="2010" name="Nat. Biotechnol.">
        <title>Draft genome sequence of the oilseed species Ricinus communis.</title>
        <authorList>
            <person name="Chan A.P."/>
            <person name="Crabtree J."/>
            <person name="Zhao Q."/>
            <person name="Lorenzi H."/>
            <person name="Orvis J."/>
            <person name="Puiu D."/>
            <person name="Melake-Berhan A."/>
            <person name="Jones K.M."/>
            <person name="Redman J."/>
            <person name="Chen G."/>
            <person name="Cahoon E.B."/>
            <person name="Gedil M."/>
            <person name="Stanke M."/>
            <person name="Haas B.J."/>
            <person name="Wortman J.R."/>
            <person name="Fraser-Liggett C.M."/>
            <person name="Ravel J."/>
            <person name="Rabinowicz P.D."/>
        </authorList>
    </citation>
    <scope>NUCLEOTIDE SEQUENCE [LARGE SCALE GENOMIC DNA]</scope>
    <source>
        <strain evidence="3">cv. Hale</strain>
    </source>
</reference>
<feature type="compositionally biased region" description="Low complexity" evidence="1">
    <location>
        <begin position="1"/>
        <end position="16"/>
    </location>
</feature>
<sequence length="74" mass="7572">MKLHLSFHPSSSHLPSTYKGDASINGVDSCGGSLNDSSGVNHSSGGVENNSGGVDNSSGGVDNSSKRMNDNNYE</sequence>
<dbReference type="Proteomes" id="UP000008311">
    <property type="component" value="Unassembled WGS sequence"/>
</dbReference>
<dbReference type="InParanoid" id="B9SWM0"/>
<dbReference type="EMBL" id="EQ974206">
    <property type="protein sequence ID" value="EEF31995.1"/>
    <property type="molecule type" value="Genomic_DNA"/>
</dbReference>
<evidence type="ECO:0000256" key="1">
    <source>
        <dbReference type="SAM" id="MobiDB-lite"/>
    </source>
</evidence>
<feature type="compositionally biased region" description="Low complexity" evidence="1">
    <location>
        <begin position="35"/>
        <end position="63"/>
    </location>
</feature>
<feature type="region of interest" description="Disordered" evidence="1">
    <location>
        <begin position="1"/>
        <end position="74"/>
    </location>
</feature>
<feature type="compositionally biased region" description="Basic and acidic residues" evidence="1">
    <location>
        <begin position="64"/>
        <end position="74"/>
    </location>
</feature>
<evidence type="ECO:0000313" key="2">
    <source>
        <dbReference type="EMBL" id="EEF31995.1"/>
    </source>
</evidence>
<proteinExistence type="predicted"/>
<protein>
    <submittedName>
        <fullName evidence="2">Uncharacterized protein</fullName>
    </submittedName>
</protein>
<dbReference type="AlphaFoldDB" id="B9SWM0"/>
<organism evidence="2 3">
    <name type="scientific">Ricinus communis</name>
    <name type="common">Castor bean</name>
    <dbReference type="NCBI Taxonomy" id="3988"/>
    <lineage>
        <taxon>Eukaryota</taxon>
        <taxon>Viridiplantae</taxon>
        <taxon>Streptophyta</taxon>
        <taxon>Embryophyta</taxon>
        <taxon>Tracheophyta</taxon>
        <taxon>Spermatophyta</taxon>
        <taxon>Magnoliopsida</taxon>
        <taxon>eudicotyledons</taxon>
        <taxon>Gunneridae</taxon>
        <taxon>Pentapetalae</taxon>
        <taxon>rosids</taxon>
        <taxon>fabids</taxon>
        <taxon>Malpighiales</taxon>
        <taxon>Euphorbiaceae</taxon>
        <taxon>Acalyphoideae</taxon>
        <taxon>Acalypheae</taxon>
        <taxon>Ricinus</taxon>
    </lineage>
</organism>
<evidence type="ECO:0000313" key="3">
    <source>
        <dbReference type="Proteomes" id="UP000008311"/>
    </source>
</evidence>